<dbReference type="AlphaFoldDB" id="A0A6A5WT10"/>
<name>A0A6A5WT10_9PLEO</name>
<sequence length="1058" mass="119189">MADPLSTAASIVTLLDLAAKALSYLREVKDSPKECKSLILELSLIRGVLQSLKESLHEQAGDDWYSTILSLSDESGPLRQLSQTVDDLRQRFEKQKHGGLDAITTALKWPFEKKAAEALLVRLERHKTLLTLALSNDNAALAREIFGNTKTILWQVGEIRQKMVQQEAKQTDKTTQELLEWLSTQDHEATQADILSTRQDSTCTWLFNTTEFQKWLQVPSRVLFCKGMPGAGKTVLTSVVVDHLREVEDSCTLQIYCGRHAATGSGRLDMTELLGGLIRQLLQAEDTPDLEAVKTIQTQPRHKNKSQELTSLLSQKVARQSRMFILIDALDECQEEVRENILSTLRQLKPRPSLFLTSRDITNDEAEFEDMEMLEIHASSEDISCYVDARIRSSNSLSKHLAKDRELRERIGDSITKTAKGMFLMAKLHVDLLEKGAKRAKWALLQAVSTLPDGLDSTYDAVLDRMDAQSTEDREFGHRVLTWVQRSPQPLSMQQLQFALLIQPGHYDIDEDMVDTPEYILLKSGGLVEADRNTATVRFVHSTVRDFLQRNPQRLEQPDNIITRTCLTYLNSHSFAQISPDLPKGELLDRLYSNYEDASEPDNPSFSEEVAMIHSRIYEFRRLRPFSAYVVDTLASLIREDRSKDTEEDIQMLFTSTANLYIYHDIRRWFSFYLHLGHPLPATRDPALLALELEIPHVACWLISRAVNRTMGNTPDSISQTLSPSEPSSFVIDSLESALHYATFRGQRASVNYLLSQGANISSPLKPLQINACGHITQDHTIASEGEQWYTPLCQAIARKDDDMVKLLLEHGAKLDLVRHNDHHLEIPLRLTVLQGNLTIVKLLIERGADTMMRYAQGNTIVHIAVQAQVASCLKLLLELNVPFDLPNDSGESALYLAVLSRQSEAVKILVQHGARPKALLDHSPEQVHKIDSFRSLLLHGSDEDLALLFQQFSQTSIKIHSGCVLGRFKELVATGLLERNQSEATTFEHINHQLTRFSMWASNIGAFAKGHASLDVRLKGKPQVLSTILTLLENMQEELDNGECCFWGSVIEATVAN</sequence>
<protein>
    <submittedName>
        <fullName evidence="5">Uncharacterized protein</fullName>
    </submittedName>
</protein>
<feature type="repeat" description="ANK" evidence="2">
    <location>
        <begin position="788"/>
        <end position="820"/>
    </location>
</feature>
<evidence type="ECO:0000313" key="5">
    <source>
        <dbReference type="EMBL" id="KAF2004094.1"/>
    </source>
</evidence>
<keyword evidence="2" id="KW-0040">ANK repeat</keyword>
<dbReference type="EMBL" id="ML977569">
    <property type="protein sequence ID" value="KAF2004094.1"/>
    <property type="molecule type" value="Genomic_DNA"/>
</dbReference>
<evidence type="ECO:0000256" key="1">
    <source>
        <dbReference type="ARBA" id="ARBA00022737"/>
    </source>
</evidence>
<feature type="repeat" description="ANK" evidence="2">
    <location>
        <begin position="890"/>
        <end position="922"/>
    </location>
</feature>
<keyword evidence="1" id="KW-0677">Repeat</keyword>
<dbReference type="Pfam" id="PF22939">
    <property type="entry name" value="WHD_GPIID"/>
    <property type="match status" value="1"/>
</dbReference>
<dbReference type="InterPro" id="IPR027417">
    <property type="entry name" value="P-loop_NTPase"/>
</dbReference>
<gene>
    <name evidence="5" type="ORF">P154DRAFT_572544</name>
</gene>
<feature type="domain" description="GPI inositol-deacylase winged helix" evidence="3">
    <location>
        <begin position="468"/>
        <end position="551"/>
    </location>
</feature>
<dbReference type="SMART" id="SM00248">
    <property type="entry name" value="ANK"/>
    <property type="match status" value="6"/>
</dbReference>
<dbReference type="Gene3D" id="1.25.40.20">
    <property type="entry name" value="Ankyrin repeat-containing domain"/>
    <property type="match status" value="1"/>
</dbReference>
<dbReference type="PANTHER" id="PTHR10039:SF15">
    <property type="entry name" value="NACHT DOMAIN-CONTAINING PROTEIN"/>
    <property type="match status" value="1"/>
</dbReference>
<dbReference type="PROSITE" id="PS50088">
    <property type="entry name" value="ANK_REPEAT"/>
    <property type="match status" value="4"/>
</dbReference>
<evidence type="ECO:0000259" key="4">
    <source>
        <dbReference type="Pfam" id="PF24883"/>
    </source>
</evidence>
<dbReference type="SUPFAM" id="SSF48403">
    <property type="entry name" value="Ankyrin repeat"/>
    <property type="match status" value="1"/>
</dbReference>
<dbReference type="InterPro" id="IPR002110">
    <property type="entry name" value="Ankyrin_rpt"/>
</dbReference>
<dbReference type="SUPFAM" id="SSF52540">
    <property type="entry name" value="P-loop containing nucleoside triphosphate hydrolases"/>
    <property type="match status" value="1"/>
</dbReference>
<dbReference type="PROSITE" id="PS50297">
    <property type="entry name" value="ANK_REP_REGION"/>
    <property type="match status" value="4"/>
</dbReference>
<accession>A0A6A5WT10</accession>
<dbReference type="InterPro" id="IPR036770">
    <property type="entry name" value="Ankyrin_rpt-contain_sf"/>
</dbReference>
<dbReference type="OrthoDB" id="539213at2759"/>
<feature type="domain" description="Nephrocystin 3-like N-terminal" evidence="4">
    <location>
        <begin position="202"/>
        <end position="359"/>
    </location>
</feature>
<organism evidence="5 6">
    <name type="scientific">Amniculicola lignicola CBS 123094</name>
    <dbReference type="NCBI Taxonomy" id="1392246"/>
    <lineage>
        <taxon>Eukaryota</taxon>
        <taxon>Fungi</taxon>
        <taxon>Dikarya</taxon>
        <taxon>Ascomycota</taxon>
        <taxon>Pezizomycotina</taxon>
        <taxon>Dothideomycetes</taxon>
        <taxon>Pleosporomycetidae</taxon>
        <taxon>Pleosporales</taxon>
        <taxon>Amniculicolaceae</taxon>
        <taxon>Amniculicola</taxon>
    </lineage>
</organism>
<evidence type="ECO:0000259" key="3">
    <source>
        <dbReference type="Pfam" id="PF22939"/>
    </source>
</evidence>
<dbReference type="Proteomes" id="UP000799779">
    <property type="component" value="Unassembled WGS sequence"/>
</dbReference>
<proteinExistence type="predicted"/>
<keyword evidence="6" id="KW-1185">Reference proteome</keyword>
<dbReference type="InterPro" id="IPR056884">
    <property type="entry name" value="NPHP3-like_N"/>
</dbReference>
<feature type="repeat" description="ANK" evidence="2">
    <location>
        <begin position="824"/>
        <end position="856"/>
    </location>
</feature>
<evidence type="ECO:0000256" key="2">
    <source>
        <dbReference type="PROSITE-ProRule" id="PRU00023"/>
    </source>
</evidence>
<dbReference type="PANTHER" id="PTHR10039">
    <property type="entry name" value="AMELOGENIN"/>
    <property type="match status" value="1"/>
</dbReference>
<reference evidence="5" key="1">
    <citation type="journal article" date="2020" name="Stud. Mycol.">
        <title>101 Dothideomycetes genomes: a test case for predicting lifestyles and emergence of pathogens.</title>
        <authorList>
            <person name="Haridas S."/>
            <person name="Albert R."/>
            <person name="Binder M."/>
            <person name="Bloem J."/>
            <person name="Labutti K."/>
            <person name="Salamov A."/>
            <person name="Andreopoulos B."/>
            <person name="Baker S."/>
            <person name="Barry K."/>
            <person name="Bills G."/>
            <person name="Bluhm B."/>
            <person name="Cannon C."/>
            <person name="Castanera R."/>
            <person name="Culley D."/>
            <person name="Daum C."/>
            <person name="Ezra D."/>
            <person name="Gonzalez J."/>
            <person name="Henrissat B."/>
            <person name="Kuo A."/>
            <person name="Liang C."/>
            <person name="Lipzen A."/>
            <person name="Lutzoni F."/>
            <person name="Magnuson J."/>
            <person name="Mondo S."/>
            <person name="Nolan M."/>
            <person name="Ohm R."/>
            <person name="Pangilinan J."/>
            <person name="Park H.-J."/>
            <person name="Ramirez L."/>
            <person name="Alfaro M."/>
            <person name="Sun H."/>
            <person name="Tritt A."/>
            <person name="Yoshinaga Y."/>
            <person name="Zwiers L.-H."/>
            <person name="Turgeon B."/>
            <person name="Goodwin S."/>
            <person name="Spatafora J."/>
            <person name="Crous P."/>
            <person name="Grigoriev I."/>
        </authorList>
    </citation>
    <scope>NUCLEOTIDE SEQUENCE</scope>
    <source>
        <strain evidence="5">CBS 123094</strain>
    </source>
</reference>
<dbReference type="InterPro" id="IPR054471">
    <property type="entry name" value="GPIID_WHD"/>
</dbReference>
<feature type="repeat" description="ANK" evidence="2">
    <location>
        <begin position="734"/>
        <end position="766"/>
    </location>
</feature>
<dbReference type="Gene3D" id="3.40.50.300">
    <property type="entry name" value="P-loop containing nucleotide triphosphate hydrolases"/>
    <property type="match status" value="1"/>
</dbReference>
<evidence type="ECO:0000313" key="6">
    <source>
        <dbReference type="Proteomes" id="UP000799779"/>
    </source>
</evidence>
<dbReference type="Pfam" id="PF24883">
    <property type="entry name" value="NPHP3_N"/>
    <property type="match status" value="1"/>
</dbReference>
<dbReference type="Pfam" id="PF12796">
    <property type="entry name" value="Ank_2"/>
    <property type="match status" value="1"/>
</dbReference>
<dbReference type="Pfam" id="PF00023">
    <property type="entry name" value="Ank"/>
    <property type="match status" value="2"/>
</dbReference>